<keyword evidence="1" id="KW-0732">Signal</keyword>
<evidence type="ECO:0008006" key="4">
    <source>
        <dbReference type="Google" id="ProtNLM"/>
    </source>
</evidence>
<reference evidence="2 3" key="1">
    <citation type="submission" date="2018-11" db="EMBL/GenBank/DDBJ databases">
        <title>Genomes From Bacteria Associated with the Canine Oral Cavity: a Test Case for Automated Genome-Based Taxonomic Assignment.</title>
        <authorList>
            <person name="Coil D.A."/>
            <person name="Jospin G."/>
            <person name="Darling A.E."/>
            <person name="Wallis C."/>
            <person name="Davis I.J."/>
            <person name="Harris S."/>
            <person name="Eisen J.A."/>
            <person name="Holcombe L.J."/>
            <person name="O'Flynn C."/>
        </authorList>
    </citation>
    <scope>NUCLEOTIDE SEQUENCE [LARGE SCALE GENOMIC DNA]</scope>
    <source>
        <strain evidence="2 3">OH1426_COT-023</strain>
    </source>
</reference>
<gene>
    <name evidence="2" type="ORF">EII41_04005</name>
</gene>
<dbReference type="AlphaFoldDB" id="A0A3P1Z5K9"/>
<feature type="signal peptide" evidence="1">
    <location>
        <begin position="1"/>
        <end position="19"/>
    </location>
</feature>
<accession>A0A3P1Z5K9</accession>
<sequence>MKKIGLLICVLAMALTSCEGPMGPPGPPGASGEKLNWKIVYYTVKAEDWKLLGKQDAIGSHFMYEFKENALTKTIYKDGKIVGYLIQDEGKSSEVQTPLPYTIPLGKEANGKTELWSEIYTFDFMPGSIAFHLFYSDFYTGNPPPTCTFRIVMNW</sequence>
<evidence type="ECO:0000313" key="3">
    <source>
        <dbReference type="Proteomes" id="UP000279860"/>
    </source>
</evidence>
<organism evidence="2 3">
    <name type="scientific">Tannerella forsythia</name>
    <name type="common">Bacteroides forsythus</name>
    <dbReference type="NCBI Taxonomy" id="28112"/>
    <lineage>
        <taxon>Bacteria</taxon>
        <taxon>Pseudomonadati</taxon>
        <taxon>Bacteroidota</taxon>
        <taxon>Bacteroidia</taxon>
        <taxon>Bacteroidales</taxon>
        <taxon>Tannerellaceae</taxon>
        <taxon>Tannerella</taxon>
    </lineage>
</organism>
<evidence type="ECO:0000256" key="1">
    <source>
        <dbReference type="SAM" id="SignalP"/>
    </source>
</evidence>
<comment type="caution">
    <text evidence="2">The sequence shown here is derived from an EMBL/GenBank/DDBJ whole genome shotgun (WGS) entry which is preliminary data.</text>
</comment>
<protein>
    <recommendedName>
        <fullName evidence="4">Lipoprotein</fullName>
    </recommendedName>
</protein>
<dbReference type="PROSITE" id="PS51257">
    <property type="entry name" value="PROKAR_LIPOPROTEIN"/>
    <property type="match status" value="1"/>
</dbReference>
<dbReference type="EMBL" id="RQYN01000009">
    <property type="protein sequence ID" value="RRD77360.1"/>
    <property type="molecule type" value="Genomic_DNA"/>
</dbReference>
<feature type="chain" id="PRO_5018276376" description="Lipoprotein" evidence="1">
    <location>
        <begin position="20"/>
        <end position="155"/>
    </location>
</feature>
<name>A0A3P1Z5K9_TANFO</name>
<dbReference type="RefSeq" id="WP_124789522.1">
    <property type="nucleotide sequence ID" value="NZ_RQYN01000009.1"/>
</dbReference>
<evidence type="ECO:0000313" key="2">
    <source>
        <dbReference type="EMBL" id="RRD77360.1"/>
    </source>
</evidence>
<proteinExistence type="predicted"/>
<dbReference type="Proteomes" id="UP000279860">
    <property type="component" value="Unassembled WGS sequence"/>
</dbReference>